<dbReference type="EMBL" id="CAJVCH010011077">
    <property type="protein sequence ID" value="CAG7669240.1"/>
    <property type="molecule type" value="Genomic_DNA"/>
</dbReference>
<evidence type="ECO:0000256" key="1">
    <source>
        <dbReference type="SAM" id="Phobius"/>
    </source>
</evidence>
<evidence type="ECO:0000313" key="2">
    <source>
        <dbReference type="EMBL" id="CAG7669240.1"/>
    </source>
</evidence>
<feature type="non-terminal residue" evidence="2">
    <location>
        <position position="1"/>
    </location>
</feature>
<evidence type="ECO:0000313" key="3">
    <source>
        <dbReference type="Proteomes" id="UP000708208"/>
    </source>
</evidence>
<keyword evidence="1" id="KW-0812">Transmembrane</keyword>
<reference evidence="2" key="1">
    <citation type="submission" date="2021-06" db="EMBL/GenBank/DDBJ databases">
        <authorList>
            <person name="Hodson N. C."/>
            <person name="Mongue J. A."/>
            <person name="Jaron S. K."/>
        </authorList>
    </citation>
    <scope>NUCLEOTIDE SEQUENCE</scope>
</reference>
<organism evidence="2 3">
    <name type="scientific">Allacma fusca</name>
    <dbReference type="NCBI Taxonomy" id="39272"/>
    <lineage>
        <taxon>Eukaryota</taxon>
        <taxon>Metazoa</taxon>
        <taxon>Ecdysozoa</taxon>
        <taxon>Arthropoda</taxon>
        <taxon>Hexapoda</taxon>
        <taxon>Collembola</taxon>
        <taxon>Symphypleona</taxon>
        <taxon>Sminthuridae</taxon>
        <taxon>Allacma</taxon>
    </lineage>
</organism>
<keyword evidence="1" id="KW-1133">Transmembrane helix</keyword>
<sequence length="34" mass="3687">MIGELIPSHVKGGASAVVATFGWLFSFLMIKCFE</sequence>
<keyword evidence="1" id="KW-0472">Membrane</keyword>
<proteinExistence type="predicted"/>
<accession>A0A8J2JP71</accession>
<dbReference type="Proteomes" id="UP000708208">
    <property type="component" value="Unassembled WGS sequence"/>
</dbReference>
<dbReference type="AlphaFoldDB" id="A0A8J2JP71"/>
<protein>
    <submittedName>
        <fullName evidence="2">Uncharacterized protein</fullName>
    </submittedName>
</protein>
<keyword evidence="3" id="KW-1185">Reference proteome</keyword>
<comment type="caution">
    <text evidence="2">The sequence shown here is derived from an EMBL/GenBank/DDBJ whole genome shotgun (WGS) entry which is preliminary data.</text>
</comment>
<feature type="transmembrane region" description="Helical" evidence="1">
    <location>
        <begin position="12"/>
        <end position="30"/>
    </location>
</feature>
<gene>
    <name evidence="2" type="ORF">AFUS01_LOCUS1987</name>
</gene>
<name>A0A8J2JP71_9HEXA</name>